<gene>
    <name evidence="2" type="ORF">EM6_2187</name>
</gene>
<sequence>MLQDKHFAAETEAHSLDDILSRARLKPEAGLPRVAVLGNFPPRQCGLATFTRDIYKCLHEALPSARFEVIAMDDHAGPYAYPPEVTRHLPQDDAAAYRQLAADLNAARMQVLFVQHEYGIFGGPSGAHLLECLERVDMPVITTLHTVLETPNAHQRRVMDGLIRLSSTLITMAHKGADILKRVYGVRDSQILVVPHGAPARALRPTADFKAGLDAEGRRVLSTFGLLSPNKGIETIIEALPAISKACPDVLYFVVGATHPNLILHEGEAYRERLMARAEALGVEDHIRFINRFMSDDDLIDMLQATDLYVTPYLTETQITSGTLSYALAVGKPVVSAPYWHAVEALADGVGVVCPFRDSAAFAEAIIDLLTDEAKREAMSERAYEAALPSRWSAVAAAYTGRARADIAARGKAMSVAPSIGSAPAWRAVLRLSDDCGMAQHSRYRLPDRAHGYCSDDNARALMLMARRAKFERFDEQRIDLAYRYAGFVNHAWNPEAGRFRNFMSFARQWLDEGGSDDCCARAFEALIEVVRSPLPDDLRQWARELSQRVLPHVADWSSQRARAVSLRALDAAVDEVGEAAEVLRLMQVLAEPLHAGYCHNAAAHGWFEPALSYDNARLPEGLLLAGQRLGNARMVQNALSASVRIMALQTAEAGHFRPIPTRSFAAGQSHKGGREALFDQQPLEAQASIEACLTAWRVTGEASWKAQALRVWQWFRGENDHGLSLMSEDGGCCDGLTVHGLNENQGAESVLALHLSWCALKDAGL</sequence>
<reference evidence="3" key="2">
    <citation type="journal article" date="2017" name="Plant Physiol. Biochem.">
        <title>Differential oxidative and antioxidative response of duckweed Lemna minor toward plant growth promoting/inhibiting bacteria.</title>
        <authorList>
            <person name="Ishizawa H."/>
            <person name="Kuroda M."/>
            <person name="Morikawa M."/>
            <person name="Ike M."/>
        </authorList>
    </citation>
    <scope>NUCLEOTIDE SEQUENCE [LARGE SCALE GENOMIC DNA]</scope>
    <source>
        <strain evidence="3">M6</strain>
    </source>
</reference>
<name>A0A3G9G6K9_9CAUL</name>
<dbReference type="InterPro" id="IPR001296">
    <property type="entry name" value="Glyco_trans_1"/>
</dbReference>
<dbReference type="OrthoDB" id="9765330at2"/>
<dbReference type="Gene3D" id="3.40.50.2000">
    <property type="entry name" value="Glycogen Phosphorylase B"/>
    <property type="match status" value="2"/>
</dbReference>
<dbReference type="Proteomes" id="UP000278756">
    <property type="component" value="Chromosome 1"/>
</dbReference>
<dbReference type="GO" id="GO:0005975">
    <property type="term" value="P:carbohydrate metabolic process"/>
    <property type="evidence" value="ECO:0007669"/>
    <property type="project" value="InterPro"/>
</dbReference>
<dbReference type="Pfam" id="PF00534">
    <property type="entry name" value="Glycos_transf_1"/>
    <property type="match status" value="1"/>
</dbReference>
<evidence type="ECO:0000313" key="3">
    <source>
        <dbReference type="Proteomes" id="UP000278756"/>
    </source>
</evidence>
<evidence type="ECO:0000259" key="1">
    <source>
        <dbReference type="Pfam" id="PF00534"/>
    </source>
</evidence>
<dbReference type="GO" id="GO:0016757">
    <property type="term" value="F:glycosyltransferase activity"/>
    <property type="evidence" value="ECO:0007669"/>
    <property type="project" value="InterPro"/>
</dbReference>
<proteinExistence type="predicted"/>
<protein>
    <submittedName>
        <fullName evidence="2">Glycosyltransferase</fullName>
    </submittedName>
</protein>
<dbReference type="PANTHER" id="PTHR12526:SF572">
    <property type="entry name" value="BLL5144 PROTEIN"/>
    <property type="match status" value="1"/>
</dbReference>
<dbReference type="SUPFAM" id="SSF53756">
    <property type="entry name" value="UDP-Glycosyltransferase/glycogen phosphorylase"/>
    <property type="match status" value="1"/>
</dbReference>
<dbReference type="AlphaFoldDB" id="A0A3G9G6K9"/>
<organism evidence="2 3">
    <name type="scientific">Asticcacaulis excentricus</name>
    <dbReference type="NCBI Taxonomy" id="78587"/>
    <lineage>
        <taxon>Bacteria</taxon>
        <taxon>Pseudomonadati</taxon>
        <taxon>Pseudomonadota</taxon>
        <taxon>Alphaproteobacteria</taxon>
        <taxon>Caulobacterales</taxon>
        <taxon>Caulobacteraceae</taxon>
        <taxon>Asticcacaulis</taxon>
    </lineage>
</organism>
<keyword evidence="2" id="KW-0808">Transferase</keyword>
<dbReference type="SUPFAM" id="SSF48208">
    <property type="entry name" value="Six-hairpin glycosidases"/>
    <property type="match status" value="1"/>
</dbReference>
<dbReference type="EMBL" id="AP018827">
    <property type="protein sequence ID" value="BBF81585.1"/>
    <property type="molecule type" value="Genomic_DNA"/>
</dbReference>
<evidence type="ECO:0000313" key="2">
    <source>
        <dbReference type="EMBL" id="BBF81585.1"/>
    </source>
</evidence>
<dbReference type="PANTHER" id="PTHR12526">
    <property type="entry name" value="GLYCOSYLTRANSFERASE"/>
    <property type="match status" value="1"/>
</dbReference>
<reference evidence="3" key="1">
    <citation type="journal article" date="2017" name="Biotechnol. Biofuels">
        <title>Evaluation of environmental bacterial communities as a factor affecting the growth of duckweed Lemna minor.</title>
        <authorList>
            <person name="Ishizawa H."/>
            <person name="Kuroda M."/>
            <person name="Morikawa M."/>
            <person name="Ike M."/>
        </authorList>
    </citation>
    <scope>NUCLEOTIDE SEQUENCE [LARGE SCALE GENOMIC DNA]</scope>
    <source>
        <strain evidence="3">M6</strain>
    </source>
</reference>
<dbReference type="RefSeq" id="WP_126422777.1">
    <property type="nucleotide sequence ID" value="NZ_AP018827.1"/>
</dbReference>
<dbReference type="InterPro" id="IPR008928">
    <property type="entry name" value="6-hairpin_glycosidase_sf"/>
</dbReference>
<dbReference type="CDD" id="cd03822">
    <property type="entry name" value="GT4_mannosyltransferase-like"/>
    <property type="match status" value="1"/>
</dbReference>
<feature type="domain" description="Glycosyl transferase family 1" evidence="1">
    <location>
        <begin position="210"/>
        <end position="385"/>
    </location>
</feature>
<accession>A0A3G9G6K9</accession>